<dbReference type="InterPro" id="IPR000682">
    <property type="entry name" value="PCMT"/>
</dbReference>
<dbReference type="SUPFAM" id="SSF53335">
    <property type="entry name" value="S-adenosyl-L-methionine-dependent methyltransferases"/>
    <property type="match status" value="1"/>
</dbReference>
<dbReference type="PANTHER" id="PTHR11579:SF0">
    <property type="entry name" value="PROTEIN-L-ISOASPARTATE(D-ASPARTATE) O-METHYLTRANSFERASE"/>
    <property type="match status" value="1"/>
</dbReference>
<evidence type="ECO:0000256" key="3">
    <source>
        <dbReference type="ARBA" id="ARBA00011890"/>
    </source>
</evidence>
<evidence type="ECO:0000256" key="1">
    <source>
        <dbReference type="ARBA" id="ARBA00004496"/>
    </source>
</evidence>
<dbReference type="CDD" id="cd02440">
    <property type="entry name" value="AdoMet_MTases"/>
    <property type="match status" value="1"/>
</dbReference>
<keyword evidence="6 13" id="KW-0489">Methyltransferase</keyword>
<keyword evidence="7" id="KW-0808">Transferase</keyword>
<comment type="subcellular location">
    <subcellularLocation>
        <location evidence="1">Cytoplasm</location>
    </subcellularLocation>
</comment>
<evidence type="ECO:0000256" key="2">
    <source>
        <dbReference type="ARBA" id="ARBA00005369"/>
    </source>
</evidence>
<evidence type="ECO:0000256" key="7">
    <source>
        <dbReference type="ARBA" id="ARBA00022679"/>
    </source>
</evidence>
<dbReference type="InterPro" id="IPR029063">
    <property type="entry name" value="SAM-dependent_MTases_sf"/>
</dbReference>
<gene>
    <name evidence="13" type="primary">fxlM</name>
    <name evidence="13" type="ORF">ACFQZU_00665</name>
</gene>
<dbReference type="PANTHER" id="PTHR11579">
    <property type="entry name" value="PROTEIN-L-ISOASPARTATE O-METHYLTRANSFERASE"/>
    <property type="match status" value="1"/>
</dbReference>
<comment type="caution">
    <text evidence="13">The sequence shown here is derived from an EMBL/GenBank/DDBJ whole genome shotgun (WGS) entry which is preliminary data.</text>
</comment>
<dbReference type="EMBL" id="JBHTHR010000006">
    <property type="protein sequence ID" value="MFD0799834.1"/>
    <property type="molecule type" value="Genomic_DNA"/>
</dbReference>
<evidence type="ECO:0000256" key="4">
    <source>
        <dbReference type="ARBA" id="ARBA00013346"/>
    </source>
</evidence>
<dbReference type="Gene3D" id="3.40.50.150">
    <property type="entry name" value="Vaccinia Virus protein VP39"/>
    <property type="match status" value="1"/>
</dbReference>
<dbReference type="GO" id="GO:0032259">
    <property type="term" value="P:methylation"/>
    <property type="evidence" value="ECO:0007669"/>
    <property type="project" value="UniProtKB-KW"/>
</dbReference>
<evidence type="ECO:0000313" key="13">
    <source>
        <dbReference type="EMBL" id="MFD0799834.1"/>
    </source>
</evidence>
<reference evidence="14" key="1">
    <citation type="journal article" date="2019" name="Int. J. Syst. Evol. Microbiol.">
        <title>The Global Catalogue of Microorganisms (GCM) 10K type strain sequencing project: providing services to taxonomists for standard genome sequencing and annotation.</title>
        <authorList>
            <consortium name="The Broad Institute Genomics Platform"/>
            <consortium name="The Broad Institute Genome Sequencing Center for Infectious Disease"/>
            <person name="Wu L."/>
            <person name="Ma J."/>
        </authorList>
    </citation>
    <scope>NUCLEOTIDE SEQUENCE [LARGE SCALE GENOMIC DNA]</scope>
    <source>
        <strain evidence="14">CCUG 63369</strain>
    </source>
</reference>
<evidence type="ECO:0000256" key="5">
    <source>
        <dbReference type="ARBA" id="ARBA00022490"/>
    </source>
</evidence>
<evidence type="ECO:0000256" key="6">
    <source>
        <dbReference type="ARBA" id="ARBA00022603"/>
    </source>
</evidence>
<evidence type="ECO:0000256" key="8">
    <source>
        <dbReference type="ARBA" id="ARBA00022691"/>
    </source>
</evidence>
<feature type="region of interest" description="Disordered" evidence="12">
    <location>
        <begin position="1"/>
        <end position="23"/>
    </location>
</feature>
<name>A0ABW3BAU3_9ACTN</name>
<protein>
    <recommendedName>
        <fullName evidence="4">Protein-L-isoaspartate O-methyltransferase</fullName>
        <ecNumber evidence="3">2.1.1.77</ecNumber>
    </recommendedName>
    <alternativeName>
        <fullName evidence="11">L-isoaspartyl protein carboxyl methyltransferase</fullName>
    </alternativeName>
    <alternativeName>
        <fullName evidence="9">Protein L-isoaspartyl methyltransferase</fullName>
    </alternativeName>
    <alternativeName>
        <fullName evidence="10">Protein-beta-aspartate methyltransferase</fullName>
    </alternativeName>
</protein>
<organism evidence="13 14">
    <name type="scientific">Streptomonospora algeriensis</name>
    <dbReference type="NCBI Taxonomy" id="995084"/>
    <lineage>
        <taxon>Bacteria</taxon>
        <taxon>Bacillati</taxon>
        <taxon>Actinomycetota</taxon>
        <taxon>Actinomycetes</taxon>
        <taxon>Streptosporangiales</taxon>
        <taxon>Nocardiopsidaceae</taxon>
        <taxon>Streptomonospora</taxon>
    </lineage>
</organism>
<keyword evidence="8" id="KW-0949">S-adenosyl-L-methionine</keyword>
<dbReference type="Pfam" id="PF01135">
    <property type="entry name" value="PCMT"/>
    <property type="match status" value="1"/>
</dbReference>
<keyword evidence="5" id="KW-0963">Cytoplasm</keyword>
<evidence type="ECO:0000256" key="11">
    <source>
        <dbReference type="ARBA" id="ARBA00031350"/>
    </source>
</evidence>
<evidence type="ECO:0000256" key="10">
    <source>
        <dbReference type="ARBA" id="ARBA00031323"/>
    </source>
</evidence>
<accession>A0ABW3BAU3</accession>
<dbReference type="GO" id="GO:0008168">
    <property type="term" value="F:methyltransferase activity"/>
    <property type="evidence" value="ECO:0007669"/>
    <property type="project" value="UniProtKB-KW"/>
</dbReference>
<comment type="similarity">
    <text evidence="2">Belongs to the methyltransferase superfamily. L-isoaspartyl/D-aspartyl protein methyltransferase family.</text>
</comment>
<dbReference type="NCBIfam" id="TIGR04364">
    <property type="entry name" value="methyltran_FxLD"/>
    <property type="match status" value="1"/>
</dbReference>
<proteinExistence type="inferred from homology"/>
<sequence>MTTHRTNSPGFDDATAESNRAPEALRSSMVEGIAARHEQLGRAMPTAVEAALRTVPRHVFAPGVELEAAYADDSLVTKKNERGVNISSVSAPTIIAGMLGQLDVQPGHRVLEIGSGGYNAALLAELVGPDGAVTTMDIDPEVVDRARTCLDRAGYDHVRTLRADGEFGAAEFSPFDRIIATVGAWDIPPAWREQIVDGGRMVAPLRTKGLTRSWALQRCGDHLVSRSHLMCGFVPMQGAGEHRGRAVPLYGDDREQVGLWVDEDQPIDAAALASAMAGPRAETWSGVVVDKGEFFADQDLWLVTLPEFCVLTAQQEAIDQGVVSPSWRLGTPALVEGGTVAYRARLRPADPETGQGPYEFGAYAHGPDAPELADRLAEQIRIWDRDHRAGPEPVLNVFPAGTPDAELPQGCVLDKRHSRIVLSWSEYTE</sequence>
<dbReference type="InterPro" id="IPR027573">
    <property type="entry name" value="Methyltran_FxLD"/>
</dbReference>
<evidence type="ECO:0000313" key="14">
    <source>
        <dbReference type="Proteomes" id="UP001596956"/>
    </source>
</evidence>
<dbReference type="Proteomes" id="UP001596956">
    <property type="component" value="Unassembled WGS sequence"/>
</dbReference>
<evidence type="ECO:0000256" key="12">
    <source>
        <dbReference type="SAM" id="MobiDB-lite"/>
    </source>
</evidence>
<evidence type="ECO:0000256" key="9">
    <source>
        <dbReference type="ARBA" id="ARBA00030757"/>
    </source>
</evidence>
<keyword evidence="14" id="KW-1185">Reference proteome</keyword>
<dbReference type="EC" id="2.1.1.77" evidence="3"/>